<comment type="caution">
    <text evidence="1">The sequence shown here is derived from an EMBL/GenBank/DDBJ whole genome shotgun (WGS) entry which is preliminary data.</text>
</comment>
<sequence length="114" mass="12949">MKIIKDKISKKKLEEIAKEGFGDMVKAVVDVEQKIMAVGGELHADEEVVLIESENSKREFTWGINLYPGKSGNDFLEFDSMINLKPQYGNRSRGVEDATIQEKIRIVVNKLIHE</sequence>
<evidence type="ECO:0000313" key="1">
    <source>
        <dbReference type="EMBL" id="OGZ61438.1"/>
    </source>
</evidence>
<name>A0A1G2HHR7_9BACT</name>
<organism evidence="1 2">
    <name type="scientific">Candidatus Spechtbacteria bacterium RIFCSPLOWO2_12_FULL_38_22</name>
    <dbReference type="NCBI Taxonomy" id="1802165"/>
    <lineage>
        <taxon>Bacteria</taxon>
        <taxon>Candidatus Spechtiibacteriota</taxon>
    </lineage>
</organism>
<dbReference type="EMBL" id="MHOK01000023">
    <property type="protein sequence ID" value="OGZ61438.1"/>
    <property type="molecule type" value="Genomic_DNA"/>
</dbReference>
<dbReference type="Proteomes" id="UP000176770">
    <property type="component" value="Unassembled WGS sequence"/>
</dbReference>
<reference evidence="1 2" key="1">
    <citation type="journal article" date="2016" name="Nat. Commun.">
        <title>Thousands of microbial genomes shed light on interconnected biogeochemical processes in an aquifer system.</title>
        <authorList>
            <person name="Anantharaman K."/>
            <person name="Brown C.T."/>
            <person name="Hug L.A."/>
            <person name="Sharon I."/>
            <person name="Castelle C.J."/>
            <person name="Probst A.J."/>
            <person name="Thomas B.C."/>
            <person name="Singh A."/>
            <person name="Wilkins M.J."/>
            <person name="Karaoz U."/>
            <person name="Brodie E.L."/>
            <person name="Williams K.H."/>
            <person name="Hubbard S.S."/>
            <person name="Banfield J.F."/>
        </authorList>
    </citation>
    <scope>NUCLEOTIDE SEQUENCE [LARGE SCALE GENOMIC DNA]</scope>
</reference>
<dbReference type="STRING" id="1802165.A3F94_00490"/>
<accession>A0A1G2HHR7</accession>
<dbReference type="InterPro" id="IPR043731">
    <property type="entry name" value="DUF5674"/>
</dbReference>
<evidence type="ECO:0000313" key="2">
    <source>
        <dbReference type="Proteomes" id="UP000176770"/>
    </source>
</evidence>
<gene>
    <name evidence="1" type="ORF">A3F94_00490</name>
</gene>
<proteinExistence type="predicted"/>
<dbReference type="AlphaFoldDB" id="A0A1G2HHR7"/>
<protein>
    <submittedName>
        <fullName evidence="1">Uncharacterized protein</fullName>
    </submittedName>
</protein>
<dbReference type="Pfam" id="PF18924">
    <property type="entry name" value="DUF5674"/>
    <property type="match status" value="1"/>
</dbReference>